<dbReference type="EMBL" id="JAVJAF010000001">
    <property type="protein sequence ID" value="MDR6232295.1"/>
    <property type="molecule type" value="Genomic_DNA"/>
</dbReference>
<dbReference type="SMART" id="SM00267">
    <property type="entry name" value="GGDEF"/>
    <property type="match status" value="1"/>
</dbReference>
<evidence type="ECO:0000259" key="4">
    <source>
        <dbReference type="PROSITE" id="PS50839"/>
    </source>
</evidence>
<dbReference type="AlphaFoldDB" id="A0AAJ2BGS1"/>
<proteinExistence type="predicted"/>
<dbReference type="PANTHER" id="PTHR46663">
    <property type="entry name" value="DIGUANYLATE CYCLASE DGCT-RELATED"/>
    <property type="match status" value="1"/>
</dbReference>
<dbReference type="GO" id="GO:0052621">
    <property type="term" value="F:diguanylate cyclase activity"/>
    <property type="evidence" value="ECO:0007669"/>
    <property type="project" value="UniProtKB-EC"/>
</dbReference>
<evidence type="ECO:0000256" key="3">
    <source>
        <dbReference type="SAM" id="Phobius"/>
    </source>
</evidence>
<sequence>MVNAWKDRHRATGSDLRTGKRLRSGLTLLSFAGSVFLGWLLLQRFEDDARRVEQVRTREVATTFAVAVEKVVERALTATRTLAVMVYQGHGEVPDFPALARFVLPLYKGAYAVSLAPNGIIRQIEPLDRNLLVRDHDLLESKSREEVLRAYKSHDTRIQFLGPFKLIQGPVGAIGMLPVFLPDPQGEPRFWGYTVVTLTLPEALEDANLPAMAAQGYAYELAGVDPMTGERRILLRSDAPVVKGTCHEVTIEAMSWTLCVAPQAPWQGRARHYFEVGLVLLVSASLAWLVHGLLSRRERRAELLRQALLDPLTGLANRRLLMDRLAQARERARREGRRFVLALLDLDGFKGINDNFGHAQGDSVLIATAERLLGHIRSSDTLARLGGDEFVLIMENLAGHEECEQVLERLLQAVREPLQLEGGIGQVYASIGVMVWDTDQTGDSDAILRQADAAMYQAKKLGKNRYVFVDDTFTVQGSRSGA</sequence>
<comment type="cofactor">
    <cofactor evidence="1">
        <name>Mg(2+)</name>
        <dbReference type="ChEBI" id="CHEBI:18420"/>
    </cofactor>
</comment>
<dbReference type="InterPro" id="IPR000160">
    <property type="entry name" value="GGDEF_dom"/>
</dbReference>
<dbReference type="InterPro" id="IPR043128">
    <property type="entry name" value="Rev_trsase/Diguanyl_cyclase"/>
</dbReference>
<dbReference type="RefSeq" id="WP_309754012.1">
    <property type="nucleotide sequence ID" value="NZ_JAVJAF010000001.1"/>
</dbReference>
<dbReference type="SMART" id="SM01079">
    <property type="entry name" value="CHASE"/>
    <property type="match status" value="1"/>
</dbReference>
<keyword evidence="3" id="KW-1133">Transmembrane helix</keyword>
<keyword evidence="6" id="KW-0808">Transferase</keyword>
<evidence type="ECO:0000256" key="1">
    <source>
        <dbReference type="ARBA" id="ARBA00001946"/>
    </source>
</evidence>
<feature type="domain" description="CHASE" evidence="4">
    <location>
        <begin position="117"/>
        <end position="209"/>
    </location>
</feature>
<dbReference type="NCBIfam" id="TIGR00254">
    <property type="entry name" value="GGDEF"/>
    <property type="match status" value="1"/>
</dbReference>
<dbReference type="InterPro" id="IPR052163">
    <property type="entry name" value="DGC-Regulatory_Protein"/>
</dbReference>
<feature type="transmembrane region" description="Helical" evidence="3">
    <location>
        <begin position="21"/>
        <end position="42"/>
    </location>
</feature>
<evidence type="ECO:0000259" key="5">
    <source>
        <dbReference type="PROSITE" id="PS50887"/>
    </source>
</evidence>
<dbReference type="CDD" id="cd01949">
    <property type="entry name" value="GGDEF"/>
    <property type="match status" value="1"/>
</dbReference>
<evidence type="ECO:0000256" key="2">
    <source>
        <dbReference type="ARBA" id="ARBA00004533"/>
    </source>
</evidence>
<dbReference type="PROSITE" id="PS50887">
    <property type="entry name" value="GGDEF"/>
    <property type="match status" value="1"/>
</dbReference>
<dbReference type="EC" id="2.7.7.65" evidence="6"/>
<keyword evidence="6" id="KW-0548">Nucleotidyltransferase</keyword>
<dbReference type="PROSITE" id="PS50839">
    <property type="entry name" value="CHASE"/>
    <property type="match status" value="1"/>
</dbReference>
<dbReference type="Proteomes" id="UP001268036">
    <property type="component" value="Unassembled WGS sequence"/>
</dbReference>
<dbReference type="SUPFAM" id="SSF55073">
    <property type="entry name" value="Nucleotide cyclase"/>
    <property type="match status" value="1"/>
</dbReference>
<dbReference type="InterPro" id="IPR006189">
    <property type="entry name" value="CHASE_dom"/>
</dbReference>
<dbReference type="Gene3D" id="3.30.70.270">
    <property type="match status" value="1"/>
</dbReference>
<keyword evidence="3" id="KW-0812">Transmembrane</keyword>
<feature type="domain" description="GGDEF" evidence="5">
    <location>
        <begin position="337"/>
        <end position="471"/>
    </location>
</feature>
<dbReference type="GO" id="GO:0005886">
    <property type="term" value="C:plasma membrane"/>
    <property type="evidence" value="ECO:0007669"/>
    <property type="project" value="UniProtKB-SubCell"/>
</dbReference>
<comment type="caution">
    <text evidence="6">The sequence shown here is derived from an EMBL/GenBank/DDBJ whole genome shotgun (WGS) entry which is preliminary data.</text>
</comment>
<name>A0AAJ2BGS1_9PSED</name>
<dbReference type="Pfam" id="PF00990">
    <property type="entry name" value="GGDEF"/>
    <property type="match status" value="1"/>
</dbReference>
<dbReference type="FunFam" id="3.30.70.270:FF:000001">
    <property type="entry name" value="Diguanylate cyclase domain protein"/>
    <property type="match status" value="1"/>
</dbReference>
<organism evidence="6 7">
    <name type="scientific">Pseudomonas oryzihabitans</name>
    <dbReference type="NCBI Taxonomy" id="47885"/>
    <lineage>
        <taxon>Bacteria</taxon>
        <taxon>Pseudomonadati</taxon>
        <taxon>Pseudomonadota</taxon>
        <taxon>Gammaproteobacteria</taxon>
        <taxon>Pseudomonadales</taxon>
        <taxon>Pseudomonadaceae</taxon>
        <taxon>Pseudomonas</taxon>
    </lineage>
</organism>
<evidence type="ECO:0000313" key="7">
    <source>
        <dbReference type="Proteomes" id="UP001268036"/>
    </source>
</evidence>
<protein>
    <submittedName>
        <fullName evidence="6">Diguanylate cyclase (GGDEF)-like protein</fullName>
        <ecNumber evidence="6">2.7.7.65</ecNumber>
    </submittedName>
</protein>
<comment type="subcellular location">
    <subcellularLocation>
        <location evidence="2">Cell inner membrane</location>
    </subcellularLocation>
</comment>
<keyword evidence="3" id="KW-0472">Membrane</keyword>
<gene>
    <name evidence="6" type="ORF">QE440_000036</name>
</gene>
<dbReference type="InterPro" id="IPR029787">
    <property type="entry name" value="Nucleotide_cyclase"/>
</dbReference>
<accession>A0AAJ2BGS1</accession>
<reference evidence="6" key="1">
    <citation type="submission" date="2023-08" db="EMBL/GenBank/DDBJ databases">
        <title>Functional and genomic diversity of the sorghum phyllosphere microbiome.</title>
        <authorList>
            <person name="Shade A."/>
        </authorList>
    </citation>
    <scope>NUCLEOTIDE SEQUENCE</scope>
    <source>
        <strain evidence="6">SORGH_AS_0201</strain>
    </source>
</reference>
<evidence type="ECO:0000313" key="6">
    <source>
        <dbReference type="EMBL" id="MDR6232295.1"/>
    </source>
</evidence>
<dbReference type="PANTHER" id="PTHR46663:SF4">
    <property type="entry name" value="DIGUANYLATE CYCLASE DGCT-RELATED"/>
    <property type="match status" value="1"/>
</dbReference>